<proteinExistence type="predicted"/>
<keyword evidence="1" id="KW-0812">Transmembrane</keyword>
<feature type="transmembrane region" description="Helical" evidence="1">
    <location>
        <begin position="12"/>
        <end position="33"/>
    </location>
</feature>
<comment type="caution">
    <text evidence="2">The sequence shown here is derived from an EMBL/GenBank/DDBJ whole genome shotgun (WGS) entry which is preliminary data.</text>
</comment>
<protein>
    <recommendedName>
        <fullName evidence="4">DUF805 domain-containing protein</fullName>
    </recommendedName>
</protein>
<dbReference type="Proteomes" id="UP000646152">
    <property type="component" value="Unassembled WGS sequence"/>
</dbReference>
<evidence type="ECO:0000313" key="2">
    <source>
        <dbReference type="EMBL" id="GGB37758.1"/>
    </source>
</evidence>
<dbReference type="EMBL" id="BMKE01000005">
    <property type="protein sequence ID" value="GGB37758.1"/>
    <property type="molecule type" value="Genomic_DNA"/>
</dbReference>
<evidence type="ECO:0008006" key="4">
    <source>
        <dbReference type="Google" id="ProtNLM"/>
    </source>
</evidence>
<sequence>MYDNIHGMEMSAMGPLMMLVMAAVVVVPFWVIFSKAGYSKWLSLLMVVPIVNVILLYFLAFSKWPNPGNRNT</sequence>
<keyword evidence="1" id="KW-0472">Membrane</keyword>
<accession>A0ABQ1IF85</accession>
<organism evidence="2 3">
    <name type="scientific">Oceanisphaera marina</name>
    <dbReference type="NCBI Taxonomy" id="2017550"/>
    <lineage>
        <taxon>Bacteria</taxon>
        <taxon>Pseudomonadati</taxon>
        <taxon>Pseudomonadota</taxon>
        <taxon>Gammaproteobacteria</taxon>
        <taxon>Aeromonadales</taxon>
        <taxon>Aeromonadaceae</taxon>
        <taxon>Oceanisphaera</taxon>
    </lineage>
</organism>
<keyword evidence="1" id="KW-1133">Transmembrane helix</keyword>
<gene>
    <name evidence="2" type="ORF">GCM10011502_08750</name>
</gene>
<feature type="transmembrane region" description="Helical" evidence="1">
    <location>
        <begin position="39"/>
        <end position="60"/>
    </location>
</feature>
<name>A0ABQ1IF85_9GAMM</name>
<keyword evidence="3" id="KW-1185">Reference proteome</keyword>
<reference evidence="3" key="1">
    <citation type="journal article" date="2019" name="Int. J. Syst. Evol. Microbiol.">
        <title>The Global Catalogue of Microorganisms (GCM) 10K type strain sequencing project: providing services to taxonomists for standard genome sequencing and annotation.</title>
        <authorList>
            <consortium name="The Broad Institute Genomics Platform"/>
            <consortium name="The Broad Institute Genome Sequencing Center for Infectious Disease"/>
            <person name="Wu L."/>
            <person name="Ma J."/>
        </authorList>
    </citation>
    <scope>NUCLEOTIDE SEQUENCE [LARGE SCALE GENOMIC DNA]</scope>
    <source>
        <strain evidence="3">CGMCC 1.15923</strain>
    </source>
</reference>
<evidence type="ECO:0000256" key="1">
    <source>
        <dbReference type="SAM" id="Phobius"/>
    </source>
</evidence>
<dbReference type="RefSeq" id="WP_188628879.1">
    <property type="nucleotide sequence ID" value="NZ_BMKE01000005.1"/>
</dbReference>
<evidence type="ECO:0000313" key="3">
    <source>
        <dbReference type="Proteomes" id="UP000646152"/>
    </source>
</evidence>